<sequence>MFDNIRLERTMCYGNCPVYNVTVDKEGNDKYEGEMFVYKSGEYQWKIPSKKVKQLIDLIENFGFKSFVYQPLNGLVTDQPSCITTVKYSDGDSKEIDHYYGDILLDDSLTDFEKKIENIIGTKKYVNPKLYIYEVTEKVAEPLCRYLVISASKEEAINLVNKESDIQDILEWQINKIGIATDDYYGPVIIMKGI</sequence>
<name>A0A8J7KZW1_9FIRM</name>
<organism evidence="2 3">
    <name type="scientific">Mobilitalea sibirica</name>
    <dbReference type="NCBI Taxonomy" id="1462919"/>
    <lineage>
        <taxon>Bacteria</taxon>
        <taxon>Bacillati</taxon>
        <taxon>Bacillota</taxon>
        <taxon>Clostridia</taxon>
        <taxon>Lachnospirales</taxon>
        <taxon>Lachnospiraceae</taxon>
        <taxon>Mobilitalea</taxon>
    </lineage>
</organism>
<feature type="domain" description="DUF6438" evidence="1">
    <location>
        <begin position="4"/>
        <end position="119"/>
    </location>
</feature>
<proteinExistence type="predicted"/>
<comment type="caution">
    <text evidence="2">The sequence shown here is derived from an EMBL/GenBank/DDBJ whole genome shotgun (WGS) entry which is preliminary data.</text>
</comment>
<gene>
    <name evidence="2" type="ORF">I5677_09240</name>
</gene>
<dbReference type="EMBL" id="JAEAGR010000008">
    <property type="protein sequence ID" value="MBH1941073.1"/>
    <property type="molecule type" value="Genomic_DNA"/>
</dbReference>
<keyword evidence="3" id="KW-1185">Reference proteome</keyword>
<dbReference type="InterPro" id="IPR045497">
    <property type="entry name" value="DUF6438"/>
</dbReference>
<dbReference type="Pfam" id="PF20033">
    <property type="entry name" value="DUF6438"/>
    <property type="match status" value="1"/>
</dbReference>
<reference evidence="2" key="1">
    <citation type="submission" date="2020-12" db="EMBL/GenBank/DDBJ databases">
        <title>M. sibirica DSM 26468T genome.</title>
        <authorList>
            <person name="Thieme N."/>
            <person name="Rettenmaier R."/>
            <person name="Zverlov V."/>
            <person name="Liebl W."/>
        </authorList>
    </citation>
    <scope>NUCLEOTIDE SEQUENCE</scope>
    <source>
        <strain evidence="2">DSM 26468</strain>
    </source>
</reference>
<dbReference type="Proteomes" id="UP000623269">
    <property type="component" value="Unassembled WGS sequence"/>
</dbReference>
<dbReference type="AlphaFoldDB" id="A0A8J7KZW1"/>
<evidence type="ECO:0000313" key="2">
    <source>
        <dbReference type="EMBL" id="MBH1941073.1"/>
    </source>
</evidence>
<evidence type="ECO:0000313" key="3">
    <source>
        <dbReference type="Proteomes" id="UP000623269"/>
    </source>
</evidence>
<accession>A0A8J7KZW1</accession>
<protein>
    <recommendedName>
        <fullName evidence="1">DUF6438 domain-containing protein</fullName>
    </recommendedName>
</protein>
<dbReference type="RefSeq" id="WP_197661295.1">
    <property type="nucleotide sequence ID" value="NZ_JAEAGR010000008.1"/>
</dbReference>
<evidence type="ECO:0000259" key="1">
    <source>
        <dbReference type="Pfam" id="PF20033"/>
    </source>
</evidence>